<evidence type="ECO:0000313" key="2">
    <source>
        <dbReference type="EMBL" id="SFA50242.1"/>
    </source>
</evidence>
<gene>
    <name evidence="2" type="ORF">SAMN04487972_107122</name>
</gene>
<sequence length="361" mass="40796">MARSNKRDISIACFNLLNLGLPGLPIYGKDGWTELEYAAKLAFCESRLAEIDADIIGFQECWDAEALAELFDRPALKDRYDLVARTLSPRGIQVALAARKGMLREEPRWIEELPENARFTDLREARDAEESVTVTIRKFSRPLLRVVVNKAAGSPNIVVYVAHLKSKGPTTLRYDRDNPVLRDNSFIARSVVSHVRRMVEAGAFRAILDDELSGNDRPLVVIGDLNDSSISVSTELLSGNPGYRFFAKSTAGSKSDTGLYSVEKLQQLRSFRHVYYTHIFKNQMESLDHIMVSDSFYDHSSIRKWSFREMNILNDHLTSTEAERRRLGQNDHGIVAARFDWNPMVEEAEKILEEAGSPAVS</sequence>
<keyword evidence="2" id="KW-0255">Endonuclease</keyword>
<name>A0A1I0TEP0_9RHOB</name>
<dbReference type="SUPFAM" id="SSF56219">
    <property type="entry name" value="DNase I-like"/>
    <property type="match status" value="1"/>
</dbReference>
<dbReference type="GO" id="GO:0004519">
    <property type="term" value="F:endonuclease activity"/>
    <property type="evidence" value="ECO:0007669"/>
    <property type="project" value="UniProtKB-KW"/>
</dbReference>
<dbReference type="EMBL" id="FOJO01000007">
    <property type="protein sequence ID" value="SFA50242.1"/>
    <property type="molecule type" value="Genomic_DNA"/>
</dbReference>
<dbReference type="AlphaFoldDB" id="A0A1I0TEP0"/>
<protein>
    <submittedName>
        <fullName evidence="2">Endonuclease/Exonuclease/phosphatase family protein</fullName>
    </submittedName>
</protein>
<dbReference type="GO" id="GO:0004527">
    <property type="term" value="F:exonuclease activity"/>
    <property type="evidence" value="ECO:0007669"/>
    <property type="project" value="UniProtKB-KW"/>
</dbReference>
<keyword evidence="2" id="KW-0269">Exonuclease</keyword>
<keyword evidence="2" id="KW-0378">Hydrolase</keyword>
<feature type="domain" description="Endonuclease/exonuclease/phosphatase" evidence="1">
    <location>
        <begin position="45"/>
        <end position="305"/>
    </location>
</feature>
<accession>A0A1I0TEP0</accession>
<dbReference type="InterPro" id="IPR036691">
    <property type="entry name" value="Endo/exonu/phosph_ase_sf"/>
</dbReference>
<dbReference type="OrthoDB" id="525956at2"/>
<dbReference type="PANTHER" id="PTHR42834:SF1">
    <property type="entry name" value="ENDONUCLEASE_EXONUCLEASE_PHOSPHATASE FAMILY PROTEIN (AFU_ORTHOLOGUE AFUA_3G09210)"/>
    <property type="match status" value="1"/>
</dbReference>
<dbReference type="Proteomes" id="UP000182312">
    <property type="component" value="Unassembled WGS sequence"/>
</dbReference>
<dbReference type="Pfam" id="PF03372">
    <property type="entry name" value="Exo_endo_phos"/>
    <property type="match status" value="1"/>
</dbReference>
<dbReference type="InterPro" id="IPR005135">
    <property type="entry name" value="Endo/exonuclease/phosphatase"/>
</dbReference>
<reference evidence="2 3" key="1">
    <citation type="submission" date="2016-10" db="EMBL/GenBank/DDBJ databases">
        <authorList>
            <person name="de Groot N.N."/>
        </authorList>
    </citation>
    <scope>NUCLEOTIDE SEQUENCE [LARGE SCALE GENOMIC DNA]</scope>
    <source>
        <strain evidence="2 3">CGMCC 1.6117</strain>
    </source>
</reference>
<dbReference type="PANTHER" id="PTHR42834">
    <property type="entry name" value="ENDONUCLEASE/EXONUCLEASE/PHOSPHATASE FAMILY PROTEIN (AFU_ORTHOLOGUE AFUA_3G09210)"/>
    <property type="match status" value="1"/>
</dbReference>
<evidence type="ECO:0000313" key="3">
    <source>
        <dbReference type="Proteomes" id="UP000182312"/>
    </source>
</evidence>
<dbReference type="Gene3D" id="3.60.10.10">
    <property type="entry name" value="Endonuclease/exonuclease/phosphatase"/>
    <property type="match status" value="1"/>
</dbReference>
<keyword evidence="2" id="KW-0540">Nuclease</keyword>
<proteinExistence type="predicted"/>
<dbReference type="RefSeq" id="WP_052081656.1">
    <property type="nucleotide sequence ID" value="NZ_FOJO01000007.1"/>
</dbReference>
<organism evidence="2 3">
    <name type="scientific">Paracoccus halophilus</name>
    <dbReference type="NCBI Taxonomy" id="376733"/>
    <lineage>
        <taxon>Bacteria</taxon>
        <taxon>Pseudomonadati</taxon>
        <taxon>Pseudomonadota</taxon>
        <taxon>Alphaproteobacteria</taxon>
        <taxon>Rhodobacterales</taxon>
        <taxon>Paracoccaceae</taxon>
        <taxon>Paracoccus</taxon>
    </lineage>
</organism>
<evidence type="ECO:0000259" key="1">
    <source>
        <dbReference type="Pfam" id="PF03372"/>
    </source>
</evidence>